<reference evidence="1 2" key="1">
    <citation type="journal article" date="2022" name="Plant J.">
        <title>Chromosome-level genome of Camellia lanceoleosa provides a valuable resource for understanding genome evolution and self-incompatibility.</title>
        <authorList>
            <person name="Gong W."/>
            <person name="Xiao S."/>
            <person name="Wang L."/>
            <person name="Liao Z."/>
            <person name="Chang Y."/>
            <person name="Mo W."/>
            <person name="Hu G."/>
            <person name="Li W."/>
            <person name="Zhao G."/>
            <person name="Zhu H."/>
            <person name="Hu X."/>
            <person name="Ji K."/>
            <person name="Xiang X."/>
            <person name="Song Q."/>
            <person name="Yuan D."/>
            <person name="Jin S."/>
            <person name="Zhang L."/>
        </authorList>
    </citation>
    <scope>NUCLEOTIDE SEQUENCE [LARGE SCALE GENOMIC DNA]</scope>
    <source>
        <strain evidence="1">SQ_2022a</strain>
    </source>
</reference>
<dbReference type="Proteomes" id="UP001060215">
    <property type="component" value="Chromosome 8"/>
</dbReference>
<name>A0ACC0GHJ7_9ERIC</name>
<organism evidence="1 2">
    <name type="scientific">Camellia lanceoleosa</name>
    <dbReference type="NCBI Taxonomy" id="1840588"/>
    <lineage>
        <taxon>Eukaryota</taxon>
        <taxon>Viridiplantae</taxon>
        <taxon>Streptophyta</taxon>
        <taxon>Embryophyta</taxon>
        <taxon>Tracheophyta</taxon>
        <taxon>Spermatophyta</taxon>
        <taxon>Magnoliopsida</taxon>
        <taxon>eudicotyledons</taxon>
        <taxon>Gunneridae</taxon>
        <taxon>Pentapetalae</taxon>
        <taxon>asterids</taxon>
        <taxon>Ericales</taxon>
        <taxon>Theaceae</taxon>
        <taxon>Camellia</taxon>
    </lineage>
</organism>
<evidence type="ECO:0000313" key="2">
    <source>
        <dbReference type="Proteomes" id="UP001060215"/>
    </source>
</evidence>
<comment type="caution">
    <text evidence="1">The sequence shown here is derived from an EMBL/GenBank/DDBJ whole genome shotgun (WGS) entry which is preliminary data.</text>
</comment>
<keyword evidence="2" id="KW-1185">Reference proteome</keyword>
<dbReference type="EMBL" id="CM045765">
    <property type="protein sequence ID" value="KAI8000530.1"/>
    <property type="molecule type" value="Genomic_DNA"/>
</dbReference>
<evidence type="ECO:0000313" key="1">
    <source>
        <dbReference type="EMBL" id="KAI8000530.1"/>
    </source>
</evidence>
<proteinExistence type="predicted"/>
<sequence length="639" mass="73104">MGSTSKPRPLDNHHKATGATTTNNHHVGAPALSKMIRQDLIMMKETMAEVQKKTDHMNVQINQVCERFEELETSGGNETERELGELKNDVKKLKSQIPSKLIKVNPADSQPRRNPWLDGSINHNSNQDNINKSGDENILYRLHKDPKFEYNAAFRQFEVSFLGLPFTLRNCLLCFLIFPEMVSIKKKFIIYWWIGEGFLTPNPEDQKTKAGIALGKTEEDFGNEILGEFIAKDFIEPIYKNCSLVTNSYRMLPFIHSALTIMAERFGFSPVYTLGPDTPTFAQYNEYKCLLNVGAAIIDGGPKLFSKINHFKILYLGRWQRSVTHHIEVADAKILHGLKNMDQLRFLSLRGISLIAELPQFISQLTSLKILDLKACHNLEVVSDGIGLLKNLTHLDMSECYLLEHMPEDIGSLSQLQVLKGFIIGHSTDKKSCTIDELTKLTKLRKLSICMSTTTEFSTSKNSLLLLEKLEALQKLKISWRGYNLQGETDDTPQSKPHSKLTRSLAFKKTDDTPRSKPQARLTRSLAFNKRSSLKPVMKLPSWLQKLELDCTPKTFTVSWLLFANLKNLKKLYIRGGQFCAVRPLVATTVEILRLKYLNEFEMHWRDFRILFPNLIYLEKIECPRLTDFPCDENGLWMN</sequence>
<protein>
    <submittedName>
        <fullName evidence="1">Disease resistance RPP13-like protein 4</fullName>
    </submittedName>
</protein>
<accession>A0ACC0GHJ7</accession>
<gene>
    <name evidence="1" type="ORF">LOK49_LG09G00540</name>
</gene>